<dbReference type="CDD" id="cd00756">
    <property type="entry name" value="MoaE"/>
    <property type="match status" value="1"/>
</dbReference>
<sequence length="154" mass="17530">MISVQRDDFDHCEQYLALKEEADGDGAVVTFTGLVRDFNVQGAVSGIHIEHYPGMTEKSLMRICSEARKRWQLGQIRVIHRVGRIGPQEQIVFVGVTSKHRKNAFDACEFIIDYLKTSAPLWKQEGTSEGMKWVASRLSDKEAMDRWLNTTNLS</sequence>
<dbReference type="EMBL" id="PIQG01000004">
    <property type="protein sequence ID" value="RUO76470.1"/>
    <property type="molecule type" value="Genomic_DNA"/>
</dbReference>
<protein>
    <recommendedName>
        <fullName evidence="4">Molybdopterin synthase catalytic subunit</fullName>
        <ecNumber evidence="3">2.8.1.12</ecNumber>
    </recommendedName>
    <alternativeName>
        <fullName evidence="10">MPT synthase subunit 2</fullName>
    </alternativeName>
    <alternativeName>
        <fullName evidence="8">Molybdenum cofactor biosynthesis protein E</fullName>
    </alternativeName>
    <alternativeName>
        <fullName evidence="9">Molybdopterin-converting factor large subunit</fullName>
    </alternativeName>
    <alternativeName>
        <fullName evidence="11">Molybdopterin-converting factor subunit 2</fullName>
    </alternativeName>
</protein>
<comment type="catalytic activity">
    <reaction evidence="12">
        <text>2 [molybdopterin-synthase sulfur-carrier protein]-C-terminal-Gly-aminoethanethioate + cyclic pyranopterin phosphate + H2O = molybdopterin + 2 [molybdopterin-synthase sulfur-carrier protein]-C-terminal Gly-Gly + 2 H(+)</text>
        <dbReference type="Rhea" id="RHEA:26333"/>
        <dbReference type="Rhea" id="RHEA-COMP:12202"/>
        <dbReference type="Rhea" id="RHEA-COMP:19907"/>
        <dbReference type="ChEBI" id="CHEBI:15377"/>
        <dbReference type="ChEBI" id="CHEBI:15378"/>
        <dbReference type="ChEBI" id="CHEBI:58698"/>
        <dbReference type="ChEBI" id="CHEBI:59648"/>
        <dbReference type="ChEBI" id="CHEBI:90778"/>
        <dbReference type="ChEBI" id="CHEBI:232372"/>
        <dbReference type="EC" id="2.8.1.12"/>
    </reaction>
</comment>
<dbReference type="InterPro" id="IPR003448">
    <property type="entry name" value="Mopterin_biosynth_MoaE"/>
</dbReference>
<dbReference type="Gene3D" id="3.90.1170.40">
    <property type="entry name" value="Molybdopterin biosynthesis MoaE subunit"/>
    <property type="match status" value="1"/>
</dbReference>
<comment type="pathway">
    <text evidence="1">Cofactor biosynthesis; molybdopterin biosynthesis.</text>
</comment>
<reference evidence="13 14" key="1">
    <citation type="journal article" date="2011" name="Front. Microbiol.">
        <title>Genomic signatures of strain selection and enhancement in Bacillus atrophaeus var. globigii, a historical biowarfare simulant.</title>
        <authorList>
            <person name="Gibbons H.S."/>
            <person name="Broomall S.M."/>
            <person name="McNew L.A."/>
            <person name="Daligault H."/>
            <person name="Chapman C."/>
            <person name="Bruce D."/>
            <person name="Karavis M."/>
            <person name="Krepps M."/>
            <person name="McGregor P.A."/>
            <person name="Hong C."/>
            <person name="Park K.H."/>
            <person name="Akmal A."/>
            <person name="Feldman A."/>
            <person name="Lin J.S."/>
            <person name="Chang W.E."/>
            <person name="Higgs B.W."/>
            <person name="Demirev P."/>
            <person name="Lindquist J."/>
            <person name="Liem A."/>
            <person name="Fochler E."/>
            <person name="Read T.D."/>
            <person name="Tapia R."/>
            <person name="Johnson S."/>
            <person name="Bishop-Lilly K.A."/>
            <person name="Detter C."/>
            <person name="Han C."/>
            <person name="Sozhamannan S."/>
            <person name="Rosenzweig C.N."/>
            <person name="Skowronski E.W."/>
        </authorList>
    </citation>
    <scope>NUCLEOTIDE SEQUENCE [LARGE SCALE GENOMIC DNA]</scope>
    <source>
        <strain evidence="13 14">PIT1</strain>
    </source>
</reference>
<evidence type="ECO:0000313" key="14">
    <source>
        <dbReference type="Proteomes" id="UP000288279"/>
    </source>
</evidence>
<dbReference type="InterPro" id="IPR036563">
    <property type="entry name" value="MoaE_sf"/>
</dbReference>
<dbReference type="UniPathway" id="UPA00344"/>
<evidence type="ECO:0000256" key="10">
    <source>
        <dbReference type="ARBA" id="ARBA00030781"/>
    </source>
</evidence>
<comment type="similarity">
    <text evidence="2">Belongs to the MoaE family.</text>
</comment>
<dbReference type="RefSeq" id="WP_126828226.1">
    <property type="nucleotide sequence ID" value="NZ_PIQG01000004.1"/>
</dbReference>
<evidence type="ECO:0000256" key="2">
    <source>
        <dbReference type="ARBA" id="ARBA00005426"/>
    </source>
</evidence>
<evidence type="ECO:0000313" key="13">
    <source>
        <dbReference type="EMBL" id="RUO76470.1"/>
    </source>
</evidence>
<evidence type="ECO:0000256" key="5">
    <source>
        <dbReference type="ARBA" id="ARBA00022679"/>
    </source>
</evidence>
<accession>A0A432ZEZ9</accession>
<comment type="subunit">
    <text evidence="7">Heterotetramer of 2 MoaD subunits and 2 MoaE subunits. Also stable as homodimer. The enzyme changes between these two forms during catalysis.</text>
</comment>
<dbReference type="OrthoDB" id="9803224at2"/>
<evidence type="ECO:0000256" key="11">
    <source>
        <dbReference type="ARBA" id="ARBA00032474"/>
    </source>
</evidence>
<evidence type="ECO:0000256" key="1">
    <source>
        <dbReference type="ARBA" id="ARBA00005046"/>
    </source>
</evidence>
<evidence type="ECO:0000256" key="4">
    <source>
        <dbReference type="ARBA" id="ARBA00013858"/>
    </source>
</evidence>
<dbReference type="FunFam" id="3.90.1170.40:FF:000001">
    <property type="entry name" value="Molybdopterin synthase catalytic subunit MoaE"/>
    <property type="match status" value="1"/>
</dbReference>
<evidence type="ECO:0000256" key="8">
    <source>
        <dbReference type="ARBA" id="ARBA00029745"/>
    </source>
</evidence>
<keyword evidence="6" id="KW-0501">Molybdenum cofactor biosynthesis</keyword>
<comment type="caution">
    <text evidence="13">The sequence shown here is derived from an EMBL/GenBank/DDBJ whole genome shotgun (WGS) entry which is preliminary data.</text>
</comment>
<dbReference type="GO" id="GO:0030366">
    <property type="term" value="F:molybdopterin synthase activity"/>
    <property type="evidence" value="ECO:0007669"/>
    <property type="project" value="UniProtKB-EC"/>
</dbReference>
<dbReference type="PANTHER" id="PTHR23404">
    <property type="entry name" value="MOLYBDOPTERIN SYNTHASE RELATED"/>
    <property type="match status" value="1"/>
</dbReference>
<dbReference type="GO" id="GO:0006777">
    <property type="term" value="P:Mo-molybdopterin cofactor biosynthetic process"/>
    <property type="evidence" value="ECO:0007669"/>
    <property type="project" value="UniProtKB-KW"/>
</dbReference>
<name>A0A432ZEZ9_9GAMM</name>
<keyword evidence="5" id="KW-0808">Transferase</keyword>
<dbReference type="EC" id="2.8.1.12" evidence="3"/>
<evidence type="ECO:0000256" key="9">
    <source>
        <dbReference type="ARBA" id="ARBA00030407"/>
    </source>
</evidence>
<dbReference type="Pfam" id="PF02391">
    <property type="entry name" value="MoaE"/>
    <property type="match status" value="1"/>
</dbReference>
<organism evidence="13 14">
    <name type="scientific">Pseudidiomarina taiwanensis</name>
    <dbReference type="NCBI Taxonomy" id="337250"/>
    <lineage>
        <taxon>Bacteria</taxon>
        <taxon>Pseudomonadati</taxon>
        <taxon>Pseudomonadota</taxon>
        <taxon>Gammaproteobacteria</taxon>
        <taxon>Alteromonadales</taxon>
        <taxon>Idiomarinaceae</taxon>
        <taxon>Pseudidiomarina</taxon>
    </lineage>
</organism>
<evidence type="ECO:0000256" key="7">
    <source>
        <dbReference type="ARBA" id="ARBA00026066"/>
    </source>
</evidence>
<evidence type="ECO:0000256" key="12">
    <source>
        <dbReference type="ARBA" id="ARBA00049878"/>
    </source>
</evidence>
<dbReference type="SUPFAM" id="SSF54690">
    <property type="entry name" value="Molybdopterin synthase subunit MoaE"/>
    <property type="match status" value="1"/>
</dbReference>
<gene>
    <name evidence="13" type="ORF">CWI83_08915</name>
</gene>
<dbReference type="AlphaFoldDB" id="A0A432ZEZ9"/>
<keyword evidence="14" id="KW-1185">Reference proteome</keyword>
<dbReference type="NCBIfam" id="NF007959">
    <property type="entry name" value="PRK10678.1"/>
    <property type="match status" value="1"/>
</dbReference>
<evidence type="ECO:0000256" key="6">
    <source>
        <dbReference type="ARBA" id="ARBA00023150"/>
    </source>
</evidence>
<proteinExistence type="inferred from homology"/>
<dbReference type="Proteomes" id="UP000288279">
    <property type="component" value="Unassembled WGS sequence"/>
</dbReference>
<evidence type="ECO:0000256" key="3">
    <source>
        <dbReference type="ARBA" id="ARBA00011950"/>
    </source>
</evidence>